<dbReference type="GeneTree" id="ENSGT00940000157644"/>
<name>A0A8C7FSP3_ONCKI</name>
<accession>A0A8C7FSP3</accession>
<dbReference type="Proteomes" id="UP000694557">
    <property type="component" value="Unassembled WGS sequence"/>
</dbReference>
<dbReference type="GO" id="GO:0016180">
    <property type="term" value="P:snRNA processing"/>
    <property type="evidence" value="ECO:0007669"/>
    <property type="project" value="TreeGrafter"/>
</dbReference>
<evidence type="ECO:0000259" key="2">
    <source>
        <dbReference type="Pfam" id="PF07521"/>
    </source>
</evidence>
<dbReference type="PANTHER" id="PTHR11203">
    <property type="entry name" value="CLEAVAGE AND POLYADENYLATION SPECIFICITY FACTOR FAMILY MEMBER"/>
    <property type="match status" value="1"/>
</dbReference>
<sequence length="341" mass="38863">MFSVYMLKVPVQLHILNDIMKHIEDNSHTVNNDMDLKVFFGFGRPDILISESTYATTSLHETVERGGKVLIPVFALGRAQELCILLETFWGADEHEGPPSTSPQGSQRKPITSTNSSSPGPIRKPFEQRNTFEFKHIKAFDRSYADNQGPMGQKHHIFSLQIFKKCVEYMSFSAHADAKGIMQLFRMAESRNMLLVHGEASQEDGVLQVLQDRAVQGVTPGCPCNPNCIKNARGLEKRNFWSIFMHCPRMLHLLQFLRLVSPEQALNELGLNVHQLHFTCRVQPHDTHSDPDTPIRIHTHLNRYIKLLHHILREFISIQMMSTCFLSTLLKKGLPSRLSSI</sequence>
<dbReference type="PANTHER" id="PTHR11203:SF37">
    <property type="entry name" value="INTEGRATOR COMPLEX SUBUNIT 11"/>
    <property type="match status" value="1"/>
</dbReference>
<organism evidence="3 4">
    <name type="scientific">Oncorhynchus kisutch</name>
    <name type="common">Coho salmon</name>
    <name type="synonym">Salmo kisutch</name>
    <dbReference type="NCBI Taxonomy" id="8019"/>
    <lineage>
        <taxon>Eukaryota</taxon>
        <taxon>Metazoa</taxon>
        <taxon>Chordata</taxon>
        <taxon>Craniata</taxon>
        <taxon>Vertebrata</taxon>
        <taxon>Euteleostomi</taxon>
        <taxon>Actinopterygii</taxon>
        <taxon>Neopterygii</taxon>
        <taxon>Teleostei</taxon>
        <taxon>Protacanthopterygii</taxon>
        <taxon>Salmoniformes</taxon>
        <taxon>Salmonidae</taxon>
        <taxon>Salmoninae</taxon>
        <taxon>Oncorhynchus</taxon>
    </lineage>
</organism>
<dbReference type="Gene3D" id="3.40.50.10890">
    <property type="match status" value="2"/>
</dbReference>
<dbReference type="InterPro" id="IPR050698">
    <property type="entry name" value="MBL"/>
</dbReference>
<dbReference type="Ensembl" id="ENSOKIT00005033813.1">
    <property type="protein sequence ID" value="ENSOKIP00005032002.1"/>
    <property type="gene ID" value="ENSOKIG00005013726.1"/>
</dbReference>
<evidence type="ECO:0000313" key="4">
    <source>
        <dbReference type="Proteomes" id="UP000694557"/>
    </source>
</evidence>
<feature type="compositionally biased region" description="Polar residues" evidence="1">
    <location>
        <begin position="102"/>
        <end position="119"/>
    </location>
</feature>
<dbReference type="GO" id="GO:0004521">
    <property type="term" value="F:RNA endonuclease activity"/>
    <property type="evidence" value="ECO:0007669"/>
    <property type="project" value="TreeGrafter"/>
</dbReference>
<dbReference type="Pfam" id="PF07521">
    <property type="entry name" value="RMMBL"/>
    <property type="match status" value="1"/>
</dbReference>
<dbReference type="SUPFAM" id="SSF56281">
    <property type="entry name" value="Metallo-hydrolase/oxidoreductase"/>
    <property type="match status" value="1"/>
</dbReference>
<dbReference type="GO" id="GO:0005634">
    <property type="term" value="C:nucleus"/>
    <property type="evidence" value="ECO:0007669"/>
    <property type="project" value="TreeGrafter"/>
</dbReference>
<protein>
    <submittedName>
        <fullName evidence="3">Integrator complex subunit 11</fullName>
    </submittedName>
</protein>
<evidence type="ECO:0000256" key="1">
    <source>
        <dbReference type="SAM" id="MobiDB-lite"/>
    </source>
</evidence>
<gene>
    <name evidence="3" type="primary">INTS11</name>
</gene>
<dbReference type="InterPro" id="IPR011108">
    <property type="entry name" value="RMMBL"/>
</dbReference>
<reference evidence="3" key="1">
    <citation type="submission" date="2025-08" db="UniProtKB">
        <authorList>
            <consortium name="Ensembl"/>
        </authorList>
    </citation>
    <scope>IDENTIFICATION</scope>
</reference>
<reference evidence="3" key="2">
    <citation type="submission" date="2025-09" db="UniProtKB">
        <authorList>
            <consortium name="Ensembl"/>
        </authorList>
    </citation>
    <scope>IDENTIFICATION</scope>
</reference>
<feature type="domain" description="Zn-dependent metallo-hydrolase RNA specificity" evidence="2">
    <location>
        <begin position="167"/>
        <end position="201"/>
    </location>
</feature>
<keyword evidence="4" id="KW-1185">Reference proteome</keyword>
<dbReference type="InterPro" id="IPR036866">
    <property type="entry name" value="RibonucZ/Hydroxyglut_hydro"/>
</dbReference>
<dbReference type="AlphaFoldDB" id="A0A8C7FSP3"/>
<dbReference type="Gene3D" id="3.60.15.10">
    <property type="entry name" value="Ribonuclease Z/Hydroxyacylglutathione hydrolase-like"/>
    <property type="match status" value="2"/>
</dbReference>
<evidence type="ECO:0000313" key="3">
    <source>
        <dbReference type="Ensembl" id="ENSOKIP00005032002.1"/>
    </source>
</evidence>
<proteinExistence type="predicted"/>
<feature type="region of interest" description="Disordered" evidence="1">
    <location>
        <begin position="94"/>
        <end position="125"/>
    </location>
</feature>